<sequence length="53" mass="5670">MRKDSRFGPVCVVGWGGSGPLEPLELLDPVAPDHEEQTSHEQPDGNPELATAC</sequence>
<protein>
    <submittedName>
        <fullName evidence="2">Uncharacterized protein</fullName>
    </submittedName>
</protein>
<feature type="compositionally biased region" description="Basic and acidic residues" evidence="1">
    <location>
        <begin position="31"/>
        <end position="43"/>
    </location>
</feature>
<proteinExistence type="predicted"/>
<comment type="caution">
    <text evidence="2">The sequence shown here is derived from an EMBL/GenBank/DDBJ whole genome shotgun (WGS) entry which is preliminary data.</text>
</comment>
<keyword evidence="3" id="KW-1185">Reference proteome</keyword>
<reference evidence="2 3" key="1">
    <citation type="submission" date="2024-09" db="EMBL/GenBank/DDBJ databases">
        <authorList>
            <person name="Sun Q."/>
            <person name="Mori K."/>
        </authorList>
    </citation>
    <scope>NUCLEOTIDE SEQUENCE [LARGE SCALE GENOMIC DNA]</scope>
    <source>
        <strain evidence="2 3">CGMCC 1.15906</strain>
    </source>
</reference>
<name>A0ABV6QU28_9ACTN</name>
<dbReference type="Proteomes" id="UP001589890">
    <property type="component" value="Unassembled WGS sequence"/>
</dbReference>
<evidence type="ECO:0000256" key="1">
    <source>
        <dbReference type="SAM" id="MobiDB-lite"/>
    </source>
</evidence>
<evidence type="ECO:0000313" key="2">
    <source>
        <dbReference type="EMBL" id="MFC0628145.1"/>
    </source>
</evidence>
<evidence type="ECO:0000313" key="3">
    <source>
        <dbReference type="Proteomes" id="UP001589890"/>
    </source>
</evidence>
<dbReference type="RefSeq" id="WP_380053807.1">
    <property type="nucleotide sequence ID" value="NZ_JBHLTC010000037.1"/>
</dbReference>
<feature type="region of interest" description="Disordered" evidence="1">
    <location>
        <begin position="14"/>
        <end position="53"/>
    </location>
</feature>
<organism evidence="2 3">
    <name type="scientific">Kribbella deserti</name>
    <dbReference type="NCBI Taxonomy" id="1926257"/>
    <lineage>
        <taxon>Bacteria</taxon>
        <taxon>Bacillati</taxon>
        <taxon>Actinomycetota</taxon>
        <taxon>Actinomycetes</taxon>
        <taxon>Propionibacteriales</taxon>
        <taxon>Kribbellaceae</taxon>
        <taxon>Kribbella</taxon>
    </lineage>
</organism>
<dbReference type="EMBL" id="JBHLTC010000037">
    <property type="protein sequence ID" value="MFC0628145.1"/>
    <property type="molecule type" value="Genomic_DNA"/>
</dbReference>
<gene>
    <name evidence="2" type="ORF">ACFFGN_29015</name>
</gene>
<accession>A0ABV6QU28</accession>